<proteinExistence type="predicted"/>
<evidence type="ECO:0000256" key="1">
    <source>
        <dbReference type="SAM" id="Phobius"/>
    </source>
</evidence>
<keyword evidence="1" id="KW-0472">Membrane</keyword>
<dbReference type="PANTHER" id="PTHR35340">
    <property type="entry name" value="PQQ ENZYME REPEAT PROTEIN-RELATED"/>
    <property type="match status" value="1"/>
</dbReference>
<dbReference type="EMBL" id="RKLR01000001">
    <property type="protein sequence ID" value="MBX0321942.1"/>
    <property type="molecule type" value="Genomic_DNA"/>
</dbReference>
<dbReference type="GO" id="GO:0004062">
    <property type="term" value="F:aryl sulfotransferase activity"/>
    <property type="evidence" value="ECO:0007669"/>
    <property type="project" value="InterPro"/>
</dbReference>
<dbReference type="InterPro" id="IPR010262">
    <property type="entry name" value="Arylsulfotransferase_bact"/>
</dbReference>
<dbReference type="SUPFAM" id="SSF101898">
    <property type="entry name" value="NHL repeat"/>
    <property type="match status" value="1"/>
</dbReference>
<gene>
    <name evidence="2" type="ORF">EGH21_02735</name>
</gene>
<evidence type="ECO:0000313" key="3">
    <source>
        <dbReference type="Proteomes" id="UP001430377"/>
    </source>
</evidence>
<reference evidence="2 3" key="1">
    <citation type="submission" date="2021-06" db="EMBL/GenBank/DDBJ databases">
        <title>Halomicroarcula sp. a new haloarchaeum isolated from saline soil.</title>
        <authorList>
            <person name="Duran-Viseras A."/>
            <person name="Sanchez-Porro C."/>
            <person name="Ventosa A."/>
        </authorList>
    </citation>
    <scope>NUCLEOTIDE SEQUENCE [LARGE SCALE GENOMIC DNA]</scope>
    <source>
        <strain evidence="2 3">F13</strain>
    </source>
</reference>
<evidence type="ECO:0000313" key="2">
    <source>
        <dbReference type="EMBL" id="MBX0321942.1"/>
    </source>
</evidence>
<dbReference type="Proteomes" id="UP001430377">
    <property type="component" value="Unassembled WGS sequence"/>
</dbReference>
<dbReference type="Gene3D" id="2.120.10.30">
    <property type="entry name" value="TolB, C-terminal domain"/>
    <property type="match status" value="1"/>
</dbReference>
<dbReference type="AlphaFoldDB" id="A0AAW4PNH6"/>
<sequence>MKRSVLPGRLSRRTLARGVVLLLVLVLLTPSVASALTYEPSESESLQRGTVTDAAEGQTVVSTQGYTFRGNTNPKKPARLVALDERGRLNWTYQSRQGTDAWFFDVDPLPNGNLLVVSPRSGNTLVYELDPETKEREWEQLLPYEDTHDVDMLNDTALVVSHMRAWNESREVSNDEIVVYNLTTESVTWRWRYRNHFPNSTDGGMNHDWTHSNDVDAVGDDQFLVSPRNFDQVLLVNRTTKAIDMRLGEDDNYSVLREQHNPDYLEGENGTPTMLVADSGNNRVVEYAYTNGTWTRTWSVGSESLNWPRDADRLPNGNTLITDTLNHRVIEVTPTGEVVWEYYATWGPYDAERVAHGDGSTGPTIREQNATGTYEITGSAGLVAGSGQQTSVGTFITATVAGTPLAGVGEELGTLWGHYAPWLRPVWMSGWDLFYAALAGLLLVGWLLTEAGVYGYHWASSRSATGRATGR</sequence>
<dbReference type="InterPro" id="IPR011042">
    <property type="entry name" value="6-blade_b-propeller_TolB-like"/>
</dbReference>
<feature type="transmembrane region" description="Helical" evidence="1">
    <location>
        <begin position="433"/>
        <end position="456"/>
    </location>
</feature>
<dbReference type="Pfam" id="PF05935">
    <property type="entry name" value="Arylsulfotrans"/>
    <property type="match status" value="1"/>
</dbReference>
<comment type="caution">
    <text evidence="2">The sequence shown here is derived from an EMBL/GenBank/DDBJ whole genome shotgun (WGS) entry which is preliminary data.</text>
</comment>
<keyword evidence="3" id="KW-1185">Reference proteome</keyword>
<name>A0AAW4PNH6_9EURY</name>
<protein>
    <submittedName>
        <fullName evidence="2">Aryl-sulfate sulfotransferase</fullName>
    </submittedName>
</protein>
<keyword evidence="1" id="KW-1133">Transmembrane helix</keyword>
<dbReference type="InterPro" id="IPR053143">
    <property type="entry name" value="Arylsulfate_ST"/>
</dbReference>
<organism evidence="2 3">
    <name type="scientific">Haloarcula rubra</name>
    <dbReference type="NCBI Taxonomy" id="2487747"/>
    <lineage>
        <taxon>Archaea</taxon>
        <taxon>Methanobacteriati</taxon>
        <taxon>Methanobacteriota</taxon>
        <taxon>Stenosarchaea group</taxon>
        <taxon>Halobacteria</taxon>
        <taxon>Halobacteriales</taxon>
        <taxon>Haloarculaceae</taxon>
        <taxon>Haloarcula</taxon>
    </lineage>
</organism>
<accession>A0AAW4PNH6</accession>
<keyword evidence="1" id="KW-0812">Transmembrane</keyword>
<dbReference type="PANTHER" id="PTHR35340:SF5">
    <property type="entry name" value="ASST-DOMAIN-CONTAINING PROTEIN"/>
    <property type="match status" value="1"/>
</dbReference>